<evidence type="ECO:0000313" key="1">
    <source>
        <dbReference type="EMBL" id="MBD8051093.1"/>
    </source>
</evidence>
<keyword evidence="2" id="KW-1185">Reference proteome</keyword>
<reference evidence="1" key="1">
    <citation type="submission" date="2020-09" db="EMBL/GenBank/DDBJ databases">
        <title>Genome seq and assembly of Limnohabitants sp.</title>
        <authorList>
            <person name="Chhetri G."/>
        </authorList>
    </citation>
    <scope>NUCLEOTIDE SEQUENCE</scope>
    <source>
        <strain evidence="1">JUR4</strain>
    </source>
</reference>
<dbReference type="Proteomes" id="UP000647424">
    <property type="component" value="Unassembled WGS sequence"/>
</dbReference>
<dbReference type="EMBL" id="JACYFT010000002">
    <property type="protein sequence ID" value="MBD8051093.1"/>
    <property type="molecule type" value="Genomic_DNA"/>
</dbReference>
<organism evidence="1 2">
    <name type="scientific">Limnohabitans radicicola</name>
    <dbReference type="NCBI Taxonomy" id="2771427"/>
    <lineage>
        <taxon>Bacteria</taxon>
        <taxon>Pseudomonadati</taxon>
        <taxon>Pseudomonadota</taxon>
        <taxon>Betaproteobacteria</taxon>
        <taxon>Burkholderiales</taxon>
        <taxon>Comamonadaceae</taxon>
        <taxon>Limnohabitans</taxon>
    </lineage>
</organism>
<evidence type="ECO:0000313" key="2">
    <source>
        <dbReference type="Proteomes" id="UP000647424"/>
    </source>
</evidence>
<accession>A0A927FI92</accession>
<gene>
    <name evidence="1" type="ORF">IC609_11085</name>
</gene>
<protein>
    <submittedName>
        <fullName evidence="1">Uncharacterized protein</fullName>
    </submittedName>
</protein>
<dbReference type="AlphaFoldDB" id="A0A927FI92"/>
<comment type="caution">
    <text evidence="1">The sequence shown here is derived from an EMBL/GenBank/DDBJ whole genome shotgun (WGS) entry which is preliminary data.</text>
</comment>
<name>A0A927FI92_9BURK</name>
<proteinExistence type="predicted"/>
<sequence>MRRTLRRASVIFTYQRLHLMAYRADKRHLSQLVNVFFLQPDHEIEPGGQDRMVNGAACFHVLTFGLVHQMRECIGFHTIMAVEGISIMTDTNTASVAFSLAGSRTTSKHFRLCNWCEKKKLPESGVEMGKGLWKCGHCWTRQASRPAKSI</sequence>